<dbReference type="SMART" id="SM00267">
    <property type="entry name" value="GGDEF"/>
    <property type="match status" value="1"/>
</dbReference>
<dbReference type="PANTHER" id="PTHR45138:SF9">
    <property type="entry name" value="DIGUANYLATE CYCLASE DGCM-RELATED"/>
    <property type="match status" value="1"/>
</dbReference>
<dbReference type="GO" id="GO:0005886">
    <property type="term" value="C:plasma membrane"/>
    <property type="evidence" value="ECO:0007669"/>
    <property type="project" value="TreeGrafter"/>
</dbReference>
<dbReference type="PROSITE" id="PS50887">
    <property type="entry name" value="GGDEF"/>
    <property type="match status" value="1"/>
</dbReference>
<dbReference type="GO" id="GO:0052621">
    <property type="term" value="F:diguanylate cyclase activity"/>
    <property type="evidence" value="ECO:0007669"/>
    <property type="project" value="UniProtKB-EC"/>
</dbReference>
<gene>
    <name evidence="6" type="ORF">AUC71_12240</name>
</gene>
<comment type="caution">
    <text evidence="6">The sequence shown here is derived from an EMBL/GenBank/DDBJ whole genome shotgun (WGS) entry which is preliminary data.</text>
</comment>
<dbReference type="CDD" id="cd01949">
    <property type="entry name" value="GGDEF"/>
    <property type="match status" value="1"/>
</dbReference>
<feature type="region of interest" description="Disordered" evidence="3">
    <location>
        <begin position="388"/>
        <end position="417"/>
    </location>
</feature>
<proteinExistence type="predicted"/>
<dbReference type="Proteomes" id="UP000095042">
    <property type="component" value="Unassembled WGS sequence"/>
</dbReference>
<dbReference type="OrthoDB" id="7185134at2"/>
<feature type="transmembrane region" description="Helical" evidence="4">
    <location>
        <begin position="187"/>
        <end position="209"/>
    </location>
</feature>
<feature type="transmembrane region" description="Helical" evidence="4">
    <location>
        <begin position="6"/>
        <end position="24"/>
    </location>
</feature>
<evidence type="ECO:0000256" key="2">
    <source>
        <dbReference type="ARBA" id="ARBA00034247"/>
    </source>
</evidence>
<dbReference type="InterPro" id="IPR050469">
    <property type="entry name" value="Diguanylate_Cyclase"/>
</dbReference>
<dbReference type="RefSeq" id="WP_069623814.1">
    <property type="nucleotide sequence ID" value="NZ_LPWD01000187.1"/>
</dbReference>
<dbReference type="Gene3D" id="3.30.70.270">
    <property type="match status" value="1"/>
</dbReference>
<keyword evidence="4" id="KW-0472">Membrane</keyword>
<accession>A0A1E3WB07</accession>
<keyword evidence="4" id="KW-1133">Transmembrane helix</keyword>
<dbReference type="EC" id="2.7.7.65" evidence="1"/>
<name>A0A1E3WB07_9HYPH</name>
<dbReference type="GO" id="GO:0043709">
    <property type="term" value="P:cell adhesion involved in single-species biofilm formation"/>
    <property type="evidence" value="ECO:0007669"/>
    <property type="project" value="TreeGrafter"/>
</dbReference>
<keyword evidence="4" id="KW-0812">Transmembrane</keyword>
<dbReference type="NCBIfam" id="TIGR00254">
    <property type="entry name" value="GGDEF"/>
    <property type="match status" value="1"/>
</dbReference>
<organism evidence="6 7">
    <name type="scientific">Methyloceanibacter marginalis</name>
    <dbReference type="NCBI Taxonomy" id="1774971"/>
    <lineage>
        <taxon>Bacteria</taxon>
        <taxon>Pseudomonadati</taxon>
        <taxon>Pseudomonadota</taxon>
        <taxon>Alphaproteobacteria</taxon>
        <taxon>Hyphomicrobiales</taxon>
        <taxon>Hyphomicrobiaceae</taxon>
        <taxon>Methyloceanibacter</taxon>
    </lineage>
</organism>
<dbReference type="FunFam" id="3.30.70.270:FF:000001">
    <property type="entry name" value="Diguanylate cyclase domain protein"/>
    <property type="match status" value="1"/>
</dbReference>
<feature type="domain" description="GGDEF" evidence="5">
    <location>
        <begin position="252"/>
        <end position="388"/>
    </location>
</feature>
<dbReference type="InterPro" id="IPR000160">
    <property type="entry name" value="GGDEF_dom"/>
</dbReference>
<feature type="transmembrane region" description="Helical" evidence="4">
    <location>
        <begin position="118"/>
        <end position="138"/>
    </location>
</feature>
<comment type="catalytic activity">
    <reaction evidence="2">
        <text>2 GTP = 3',3'-c-di-GMP + 2 diphosphate</text>
        <dbReference type="Rhea" id="RHEA:24898"/>
        <dbReference type="ChEBI" id="CHEBI:33019"/>
        <dbReference type="ChEBI" id="CHEBI:37565"/>
        <dbReference type="ChEBI" id="CHEBI:58805"/>
        <dbReference type="EC" id="2.7.7.65"/>
    </reaction>
</comment>
<feature type="compositionally biased region" description="Basic residues" evidence="3">
    <location>
        <begin position="397"/>
        <end position="407"/>
    </location>
</feature>
<dbReference type="EMBL" id="LPWD01000187">
    <property type="protein sequence ID" value="ODS02984.1"/>
    <property type="molecule type" value="Genomic_DNA"/>
</dbReference>
<feature type="transmembrane region" description="Helical" evidence="4">
    <location>
        <begin position="145"/>
        <end position="167"/>
    </location>
</feature>
<dbReference type="GO" id="GO:1902201">
    <property type="term" value="P:negative regulation of bacterial-type flagellum-dependent cell motility"/>
    <property type="evidence" value="ECO:0007669"/>
    <property type="project" value="TreeGrafter"/>
</dbReference>
<dbReference type="PANTHER" id="PTHR45138">
    <property type="entry name" value="REGULATORY COMPONENTS OF SENSORY TRANSDUCTION SYSTEM"/>
    <property type="match status" value="1"/>
</dbReference>
<evidence type="ECO:0000256" key="3">
    <source>
        <dbReference type="SAM" id="MobiDB-lite"/>
    </source>
</evidence>
<evidence type="ECO:0000313" key="7">
    <source>
        <dbReference type="Proteomes" id="UP000095042"/>
    </source>
</evidence>
<dbReference type="AlphaFoldDB" id="A0A1E3WB07"/>
<sequence>MLLDMKTVSAVDITMTTVLGLVLLHTWLRERDARLVGWWALIMFVQAGGLVVVSAGALANAPDLITAGLAVMLLSDNVKWTASRDFADRPTPAVWALAGPLVFLLTAFSGMLDELRDRFVLFSMLTAFVNLGAAFELARAKGERLISYWPAVVLLCGTAIAVLLIVPLALSGKVPFHLPSEAYGEGWFSNISVGMIVMRIALAFVVLAMEKQQQEMKQRLIATTDSLTGLPNRRAFYERIEKLERERLAGDAQISVLFFDLDRFKEINDTFGHEIGDCVLTSFADTARDKLKAGDSVVRIGGEEFAALLVGVGPASAVALAEDIRRAFAVEAERCKGLPVGATVSVGVASSTRSGEGAGDISALLRQADAALYAAKRAGRNRVELMASEGDESVKPKGAKSVRKSKTRLAATRSGIR</sequence>
<evidence type="ECO:0000313" key="6">
    <source>
        <dbReference type="EMBL" id="ODS02984.1"/>
    </source>
</evidence>
<evidence type="ECO:0000256" key="4">
    <source>
        <dbReference type="SAM" id="Phobius"/>
    </source>
</evidence>
<keyword evidence="7" id="KW-1185">Reference proteome</keyword>
<dbReference type="InterPro" id="IPR029787">
    <property type="entry name" value="Nucleotide_cyclase"/>
</dbReference>
<dbReference type="Pfam" id="PF00990">
    <property type="entry name" value="GGDEF"/>
    <property type="match status" value="1"/>
</dbReference>
<dbReference type="InterPro" id="IPR043128">
    <property type="entry name" value="Rev_trsase/Diguanyl_cyclase"/>
</dbReference>
<protein>
    <recommendedName>
        <fullName evidence="1">diguanylate cyclase</fullName>
        <ecNumber evidence="1">2.7.7.65</ecNumber>
    </recommendedName>
</protein>
<dbReference type="SUPFAM" id="SSF55073">
    <property type="entry name" value="Nucleotide cyclase"/>
    <property type="match status" value="1"/>
</dbReference>
<reference evidence="6 7" key="1">
    <citation type="journal article" date="2016" name="Environ. Microbiol.">
        <title>New Methyloceanibacter diversity from North Sea sediments includes methanotroph containing solely the soluble methane monooxygenase.</title>
        <authorList>
            <person name="Vekeman B."/>
            <person name="Kerckhof F.M."/>
            <person name="Cremers G."/>
            <person name="de Vos P."/>
            <person name="Vandamme P."/>
            <person name="Boon N."/>
            <person name="Op den Camp H.J."/>
            <person name="Heylen K."/>
        </authorList>
    </citation>
    <scope>NUCLEOTIDE SEQUENCE [LARGE SCALE GENOMIC DNA]</scope>
    <source>
        <strain evidence="6 7">R-67177</strain>
    </source>
</reference>
<evidence type="ECO:0000256" key="1">
    <source>
        <dbReference type="ARBA" id="ARBA00012528"/>
    </source>
</evidence>
<feature type="transmembrane region" description="Helical" evidence="4">
    <location>
        <begin position="36"/>
        <end position="58"/>
    </location>
</feature>
<evidence type="ECO:0000259" key="5">
    <source>
        <dbReference type="PROSITE" id="PS50887"/>
    </source>
</evidence>